<dbReference type="EC" id="2.4.2.18" evidence="5"/>
<feature type="binding site" evidence="5">
    <location>
        <begin position="124"/>
        <end position="127"/>
    </location>
    <ligand>
        <name>5-phospho-alpha-D-ribose 1-diphosphate</name>
        <dbReference type="ChEBI" id="CHEBI:58017"/>
    </ligand>
</feature>
<sequence length="378" mass="39163">MPQHISFDPAIPDPVAGPTADAGSPRTTASPALSAAWADLLGRLMKGEYLAEEEASRVLTSFFQGEAPPPVVAAVLVLMRQREESVAELLGFARAMASRMLTVPVDGDVLDTCGTGGDRQGTINVSTAAGLVAGAAGARVLKHGGRAASSKTGSADVLERLGVDISLDPDGVAQMVNTKRFGFALATRFHPAMAAVAPVRRALGIPTAFNFLGPLVNPGHARYQLVGVFDRRLAPSMAAVLKAQGSVHALVVCGDDGMDEVSLSSSTTVWEVRAESEVERYEIAPGQFGLATASLATLQGGDATENAAVLRGILSGDITDARRDLVALNAGAALYASDRTSSIAEGLALALETLASGHAGEYLQELIESQPERSTMMS</sequence>
<evidence type="ECO:0000259" key="8">
    <source>
        <dbReference type="Pfam" id="PF02885"/>
    </source>
</evidence>
<keyword evidence="10" id="KW-1185">Reference proteome</keyword>
<feature type="binding site" evidence="5">
    <location>
        <position position="126"/>
    </location>
    <ligand>
        <name>Mg(2+)</name>
        <dbReference type="ChEBI" id="CHEBI:18420"/>
        <label>1</label>
    </ligand>
</feature>
<feature type="binding site" evidence="5">
    <location>
        <position position="260"/>
    </location>
    <ligand>
        <name>Mg(2+)</name>
        <dbReference type="ChEBI" id="CHEBI:18420"/>
        <label>2</label>
    </ligand>
</feature>
<keyword evidence="4 5" id="KW-0057">Aromatic amino acid biosynthesis</keyword>
<evidence type="ECO:0000256" key="5">
    <source>
        <dbReference type="HAMAP-Rule" id="MF_00211"/>
    </source>
</evidence>
<feature type="binding site" evidence="5">
    <location>
        <position position="200"/>
    </location>
    <ligand>
        <name>anthranilate</name>
        <dbReference type="ChEBI" id="CHEBI:16567"/>
        <label>2</label>
    </ligand>
</feature>
<evidence type="ECO:0000256" key="2">
    <source>
        <dbReference type="ARBA" id="ARBA00022679"/>
    </source>
</evidence>
<evidence type="ECO:0000256" key="4">
    <source>
        <dbReference type="ARBA" id="ARBA00023141"/>
    </source>
</evidence>
<evidence type="ECO:0000313" key="10">
    <source>
        <dbReference type="Proteomes" id="UP001560267"/>
    </source>
</evidence>
<accession>A0ABV3XZT6</accession>
<dbReference type="InterPro" id="IPR005940">
    <property type="entry name" value="Anthranilate_Pribosyl_Tfrase"/>
</dbReference>
<keyword evidence="1 5" id="KW-0328">Glycosyltransferase</keyword>
<evidence type="ECO:0000313" key="9">
    <source>
        <dbReference type="EMBL" id="MEX6428808.1"/>
    </source>
</evidence>
<dbReference type="GO" id="GO:0004048">
    <property type="term" value="F:anthranilate phosphoribosyltransferase activity"/>
    <property type="evidence" value="ECO:0007669"/>
    <property type="project" value="UniProtKB-EC"/>
</dbReference>
<dbReference type="SUPFAM" id="SSF52418">
    <property type="entry name" value="Nucleoside phosphorylase/phosphoribosyltransferase catalytic domain"/>
    <property type="match status" value="1"/>
</dbReference>
<feature type="binding site" evidence="5">
    <location>
        <position position="114"/>
    </location>
    <ligand>
        <name>5-phospho-alpha-D-ribose 1-diphosphate</name>
        <dbReference type="ChEBI" id="CHEBI:58017"/>
    </ligand>
</feature>
<dbReference type="InterPro" id="IPR036320">
    <property type="entry name" value="Glycosyl_Trfase_fam3_N_dom_sf"/>
</dbReference>
<dbReference type="EMBL" id="JBFSHR010000006">
    <property type="protein sequence ID" value="MEX6428808.1"/>
    <property type="molecule type" value="Genomic_DNA"/>
</dbReference>
<dbReference type="SUPFAM" id="SSF47648">
    <property type="entry name" value="Nucleoside phosphorylase/phosphoribosyltransferase N-terminal domain"/>
    <property type="match status" value="1"/>
</dbReference>
<comment type="caution">
    <text evidence="5">Lacks conserved residue(s) required for the propagation of feature annotation.</text>
</comment>
<comment type="function">
    <text evidence="5">Catalyzes the transfer of the phosphoribosyl group of 5-phosphorylribose-1-pyrophosphate (PRPP) to anthranilate to yield N-(5'-phosphoribosyl)-anthranilate (PRA).</text>
</comment>
<dbReference type="HAMAP" id="MF_00211">
    <property type="entry name" value="TrpD"/>
    <property type="match status" value="1"/>
</dbReference>
<dbReference type="InterPro" id="IPR000312">
    <property type="entry name" value="Glycosyl_Trfase_fam3"/>
</dbReference>
<dbReference type="Pfam" id="PF02885">
    <property type="entry name" value="Glycos_trans_3N"/>
    <property type="match status" value="1"/>
</dbReference>
<comment type="catalytic activity">
    <reaction evidence="5">
        <text>N-(5-phospho-beta-D-ribosyl)anthranilate + diphosphate = 5-phospho-alpha-D-ribose 1-diphosphate + anthranilate</text>
        <dbReference type="Rhea" id="RHEA:11768"/>
        <dbReference type="ChEBI" id="CHEBI:16567"/>
        <dbReference type="ChEBI" id="CHEBI:18277"/>
        <dbReference type="ChEBI" id="CHEBI:33019"/>
        <dbReference type="ChEBI" id="CHEBI:58017"/>
        <dbReference type="EC" id="2.4.2.18"/>
    </reaction>
</comment>
<dbReference type="PANTHER" id="PTHR43285:SF2">
    <property type="entry name" value="ANTHRANILATE PHOSPHORIBOSYLTRANSFERASE"/>
    <property type="match status" value="1"/>
</dbReference>
<keyword evidence="5" id="KW-0479">Metal-binding</keyword>
<dbReference type="InterPro" id="IPR017459">
    <property type="entry name" value="Glycosyl_Trfase_fam3_N_dom"/>
</dbReference>
<feature type="binding site" evidence="5">
    <location>
        <begin position="117"/>
        <end position="118"/>
    </location>
    <ligand>
        <name>5-phospho-alpha-D-ribose 1-diphosphate</name>
        <dbReference type="ChEBI" id="CHEBI:58017"/>
    </ligand>
</feature>
<feature type="domain" description="Glycosyl transferase family 3 N-terminal" evidence="8">
    <location>
        <begin position="39"/>
        <end position="99"/>
    </location>
</feature>
<organism evidence="9 10">
    <name type="scientific">Ferrimicrobium acidiphilum</name>
    <dbReference type="NCBI Taxonomy" id="121039"/>
    <lineage>
        <taxon>Bacteria</taxon>
        <taxon>Bacillati</taxon>
        <taxon>Actinomycetota</taxon>
        <taxon>Acidimicrobiia</taxon>
        <taxon>Acidimicrobiales</taxon>
        <taxon>Acidimicrobiaceae</taxon>
        <taxon>Ferrimicrobium</taxon>
    </lineage>
</organism>
<feature type="domain" description="Glycosyl transferase family 3" evidence="7">
    <location>
        <begin position="107"/>
        <end position="359"/>
    </location>
</feature>
<keyword evidence="3 5" id="KW-0822">Tryptophan biosynthesis</keyword>
<keyword evidence="5" id="KW-0028">Amino-acid biosynthesis</keyword>
<feature type="binding site" evidence="5">
    <location>
        <position position="259"/>
    </location>
    <ligand>
        <name>Mg(2+)</name>
        <dbReference type="ChEBI" id="CHEBI:18420"/>
        <label>2</label>
    </ligand>
</feature>
<feature type="binding site" evidence="5">
    <location>
        <begin position="142"/>
        <end position="150"/>
    </location>
    <ligand>
        <name>5-phospho-alpha-D-ribose 1-diphosphate</name>
        <dbReference type="ChEBI" id="CHEBI:58017"/>
    </ligand>
</feature>
<feature type="region of interest" description="Disordered" evidence="6">
    <location>
        <begin position="1"/>
        <end position="29"/>
    </location>
</feature>
<evidence type="ECO:0000259" key="7">
    <source>
        <dbReference type="Pfam" id="PF00591"/>
    </source>
</evidence>
<evidence type="ECO:0000256" key="3">
    <source>
        <dbReference type="ARBA" id="ARBA00022822"/>
    </source>
</evidence>
<reference evidence="9 10" key="1">
    <citation type="submission" date="2024-07" db="EMBL/GenBank/DDBJ databases">
        <title>Draft Genome Sequence of Ferrimicrobium acidiphilum Strain YE2023, Isolated from a Pulp of Bioleach Reactor.</title>
        <authorList>
            <person name="Elkina Y.A."/>
            <person name="Bulaeva A.G."/>
            <person name="Beletsky A.V."/>
            <person name="Mardanov A.V."/>
        </authorList>
    </citation>
    <scope>NUCLEOTIDE SEQUENCE [LARGE SCALE GENOMIC DNA]</scope>
    <source>
        <strain evidence="9 10">YE2023</strain>
    </source>
</reference>
<dbReference type="Proteomes" id="UP001560267">
    <property type="component" value="Unassembled WGS sequence"/>
</dbReference>
<feature type="binding site" evidence="5">
    <location>
        <position position="114"/>
    </location>
    <ligand>
        <name>anthranilate</name>
        <dbReference type="ChEBI" id="CHEBI:16567"/>
        <label>1</label>
    </ligand>
</feature>
<protein>
    <recommendedName>
        <fullName evidence="5">Anthranilate phosphoribosyltransferase</fullName>
        <ecNumber evidence="5">2.4.2.18</ecNumber>
    </recommendedName>
</protein>
<dbReference type="Pfam" id="PF00591">
    <property type="entry name" value="Glycos_transf_3"/>
    <property type="match status" value="1"/>
</dbReference>
<proteinExistence type="inferred from homology"/>
<comment type="subunit">
    <text evidence="5">Homodimer.</text>
</comment>
<dbReference type="PANTHER" id="PTHR43285">
    <property type="entry name" value="ANTHRANILATE PHOSPHORIBOSYLTRANSFERASE"/>
    <property type="match status" value="1"/>
</dbReference>
<dbReference type="InterPro" id="IPR035902">
    <property type="entry name" value="Nuc_phospho_transferase"/>
</dbReference>
<keyword evidence="2 5" id="KW-0808">Transferase</keyword>
<dbReference type="Gene3D" id="3.40.1030.10">
    <property type="entry name" value="Nucleoside phosphorylase/phosphoribosyltransferase catalytic domain"/>
    <property type="match status" value="1"/>
</dbReference>
<gene>
    <name evidence="5 9" type="primary">trpD</name>
    <name evidence="9" type="ORF">AB6A68_03005</name>
</gene>
<comment type="caution">
    <text evidence="9">The sequence shown here is derived from an EMBL/GenBank/DDBJ whole genome shotgun (WGS) entry which is preliminary data.</text>
</comment>
<feature type="binding site" evidence="5">
    <location>
        <position position="122"/>
    </location>
    <ligand>
        <name>5-phospho-alpha-D-ribose 1-diphosphate</name>
        <dbReference type="ChEBI" id="CHEBI:58017"/>
    </ligand>
</feature>
<dbReference type="RefSeq" id="WP_369084218.1">
    <property type="nucleotide sequence ID" value="NZ_JBFSHR010000006.1"/>
</dbReference>
<dbReference type="Gene3D" id="1.20.970.10">
    <property type="entry name" value="Transferase, Pyrimidine Nucleoside Phosphorylase, Chain C"/>
    <property type="match status" value="1"/>
</dbReference>
<comment type="cofactor">
    <cofactor evidence="5">
        <name>Mg(2+)</name>
        <dbReference type="ChEBI" id="CHEBI:18420"/>
    </cofactor>
    <text evidence="5">Binds 2 magnesium ions per monomer.</text>
</comment>
<keyword evidence="5" id="KW-0460">Magnesium</keyword>
<comment type="pathway">
    <text evidence="5">Amino-acid biosynthesis; L-tryptophan biosynthesis; L-tryptophan from chorismate: step 2/5.</text>
</comment>
<evidence type="ECO:0000256" key="6">
    <source>
        <dbReference type="SAM" id="MobiDB-lite"/>
    </source>
</evidence>
<feature type="binding site" evidence="5">
    <location>
        <position position="154"/>
    </location>
    <ligand>
        <name>5-phospho-alpha-D-ribose 1-diphosphate</name>
        <dbReference type="ChEBI" id="CHEBI:58017"/>
    </ligand>
</feature>
<evidence type="ECO:0000256" key="1">
    <source>
        <dbReference type="ARBA" id="ARBA00022676"/>
    </source>
</evidence>
<name>A0ABV3XZT6_9ACTN</name>
<dbReference type="NCBIfam" id="TIGR01245">
    <property type="entry name" value="trpD"/>
    <property type="match status" value="1"/>
</dbReference>
<comment type="similarity">
    <text evidence="5">Belongs to the anthranilate phosphoribosyltransferase family.</text>
</comment>
<feature type="binding site" evidence="5">
    <location>
        <position position="260"/>
    </location>
    <ligand>
        <name>Mg(2+)</name>
        <dbReference type="ChEBI" id="CHEBI:18420"/>
        <label>1</label>
    </ligand>
</feature>